<keyword evidence="4" id="KW-0378">Hydrolase</keyword>
<dbReference type="PRINTS" id="PR00599">
    <property type="entry name" value="MAPEPTIDASE"/>
</dbReference>
<evidence type="ECO:0000259" key="5">
    <source>
        <dbReference type="Pfam" id="PF00557"/>
    </source>
</evidence>
<evidence type="ECO:0000256" key="2">
    <source>
        <dbReference type="ARBA" id="ARBA00022670"/>
    </source>
</evidence>
<evidence type="ECO:0000313" key="6">
    <source>
        <dbReference type="EMBL" id="SVA28126.1"/>
    </source>
</evidence>
<dbReference type="GO" id="GO:0006508">
    <property type="term" value="P:proteolysis"/>
    <property type="evidence" value="ECO:0007669"/>
    <property type="project" value="UniProtKB-KW"/>
</dbReference>
<name>A0A381UIT7_9ZZZZ</name>
<keyword evidence="3" id="KW-0479">Metal-binding</keyword>
<dbReference type="CDD" id="cd01086">
    <property type="entry name" value="MetAP1"/>
    <property type="match status" value="1"/>
</dbReference>
<dbReference type="GO" id="GO:0046872">
    <property type="term" value="F:metal ion binding"/>
    <property type="evidence" value="ECO:0007669"/>
    <property type="project" value="UniProtKB-KW"/>
</dbReference>
<sequence>MNSESTPRIVAKGNSALGPTLKTRLELQAMREAGRVVAFAVRKAFEALEQGITTRELDEIARGAIKSEGAEPGFLGLYGFPATACISVNEEIVHGIPGDRIVQSGDLVTLDCGVLVDGYNSDYAVTEVAGHSTIEKDDLIHTTRESLEMGIKAVRQGNRIGDISNAIEQYVIPRSYELVREYVGHGIGKRLHEPPQVPNFGPTGQGLELQVGLVLAIEPMVNVGGWQTRILDDGWTVVTADGSLSCHFEHTVAITEDGPLVLTVE</sequence>
<evidence type="ECO:0000256" key="1">
    <source>
        <dbReference type="ARBA" id="ARBA00022438"/>
    </source>
</evidence>
<organism evidence="6">
    <name type="scientific">marine metagenome</name>
    <dbReference type="NCBI Taxonomy" id="408172"/>
    <lineage>
        <taxon>unclassified sequences</taxon>
        <taxon>metagenomes</taxon>
        <taxon>ecological metagenomes</taxon>
    </lineage>
</organism>
<dbReference type="HAMAP" id="MF_01974">
    <property type="entry name" value="MetAP_1"/>
    <property type="match status" value="1"/>
</dbReference>
<feature type="domain" description="Peptidase M24" evidence="5">
    <location>
        <begin position="29"/>
        <end position="256"/>
    </location>
</feature>
<keyword evidence="2" id="KW-0645">Protease</keyword>
<dbReference type="SUPFAM" id="SSF55920">
    <property type="entry name" value="Creatinase/aminopeptidase"/>
    <property type="match status" value="1"/>
</dbReference>
<dbReference type="EMBL" id="UINC01006536">
    <property type="protein sequence ID" value="SVA28126.1"/>
    <property type="molecule type" value="Genomic_DNA"/>
</dbReference>
<dbReference type="PANTHER" id="PTHR43330">
    <property type="entry name" value="METHIONINE AMINOPEPTIDASE"/>
    <property type="match status" value="1"/>
</dbReference>
<dbReference type="PANTHER" id="PTHR43330:SF27">
    <property type="entry name" value="METHIONINE AMINOPEPTIDASE"/>
    <property type="match status" value="1"/>
</dbReference>
<dbReference type="InterPro" id="IPR036005">
    <property type="entry name" value="Creatinase/aminopeptidase-like"/>
</dbReference>
<protein>
    <recommendedName>
        <fullName evidence="5">Peptidase M24 domain-containing protein</fullName>
    </recommendedName>
</protein>
<accession>A0A381UIT7</accession>
<dbReference type="GO" id="GO:0005829">
    <property type="term" value="C:cytosol"/>
    <property type="evidence" value="ECO:0007669"/>
    <property type="project" value="TreeGrafter"/>
</dbReference>
<dbReference type="AlphaFoldDB" id="A0A381UIT7"/>
<dbReference type="InterPro" id="IPR000994">
    <property type="entry name" value="Pept_M24"/>
</dbReference>
<dbReference type="GO" id="GO:0070006">
    <property type="term" value="F:metalloaminopeptidase activity"/>
    <property type="evidence" value="ECO:0007669"/>
    <property type="project" value="InterPro"/>
</dbReference>
<dbReference type="InterPro" id="IPR002467">
    <property type="entry name" value="Pept_M24A_MAP1"/>
</dbReference>
<dbReference type="PROSITE" id="PS00680">
    <property type="entry name" value="MAP_1"/>
    <property type="match status" value="1"/>
</dbReference>
<reference evidence="6" key="1">
    <citation type="submission" date="2018-05" db="EMBL/GenBank/DDBJ databases">
        <authorList>
            <person name="Lanie J.A."/>
            <person name="Ng W.-L."/>
            <person name="Kazmierczak K.M."/>
            <person name="Andrzejewski T.M."/>
            <person name="Davidsen T.M."/>
            <person name="Wayne K.J."/>
            <person name="Tettelin H."/>
            <person name="Glass J.I."/>
            <person name="Rusch D."/>
            <person name="Podicherti R."/>
            <person name="Tsui H.-C.T."/>
            <person name="Winkler M.E."/>
        </authorList>
    </citation>
    <scope>NUCLEOTIDE SEQUENCE</scope>
</reference>
<dbReference type="InterPro" id="IPR001714">
    <property type="entry name" value="Pept_M24_MAP"/>
</dbReference>
<evidence type="ECO:0000256" key="3">
    <source>
        <dbReference type="ARBA" id="ARBA00022723"/>
    </source>
</evidence>
<evidence type="ECO:0000256" key="4">
    <source>
        <dbReference type="ARBA" id="ARBA00022801"/>
    </source>
</evidence>
<keyword evidence="1" id="KW-0031">Aminopeptidase</keyword>
<proteinExistence type="inferred from homology"/>
<gene>
    <name evidence="6" type="ORF">METZ01_LOCUS80980</name>
</gene>
<dbReference type="Gene3D" id="3.90.230.10">
    <property type="entry name" value="Creatinase/methionine aminopeptidase superfamily"/>
    <property type="match status" value="1"/>
</dbReference>
<dbReference type="NCBIfam" id="TIGR00500">
    <property type="entry name" value="met_pdase_I"/>
    <property type="match status" value="1"/>
</dbReference>
<dbReference type="Pfam" id="PF00557">
    <property type="entry name" value="Peptidase_M24"/>
    <property type="match status" value="1"/>
</dbReference>